<dbReference type="EMBL" id="FNQB01000001">
    <property type="protein sequence ID" value="SDY64860.1"/>
    <property type="molecule type" value="Genomic_DNA"/>
</dbReference>
<dbReference type="STRING" id="137265.SAMN05421684_0814"/>
<dbReference type="SUPFAM" id="SSF50475">
    <property type="entry name" value="FMN-binding split barrel"/>
    <property type="match status" value="1"/>
</dbReference>
<evidence type="ECO:0000313" key="2">
    <source>
        <dbReference type="EMBL" id="SDY64860.1"/>
    </source>
</evidence>
<sequence length="237" mass="25337">MRPTAAEVARTLASGRLEGTAHVRGYPARVKVRHATPADGHPLVLAALGTELTARLETGSMVLSVDDLPPVPCSPTRGRLWLTGTAHLLDDTAARAAADAYAQVRPLGDLLDVGRGQVLFRIVPTEVRMANGRQLIEVDPADFRAADPDPLAADEGRLLTDLNDHHLPQLTELVERVSGRAAPQECRALRLDRYGLTVGGNGRGPRLRLGFERPVASVCELTHLMHALLAGGGVSTR</sequence>
<dbReference type="Pfam" id="PF10615">
    <property type="entry name" value="DUF2470"/>
    <property type="match status" value="1"/>
</dbReference>
<organism evidence="2 3">
    <name type="scientific">Asanoa ishikariensis</name>
    <dbReference type="NCBI Taxonomy" id="137265"/>
    <lineage>
        <taxon>Bacteria</taxon>
        <taxon>Bacillati</taxon>
        <taxon>Actinomycetota</taxon>
        <taxon>Actinomycetes</taxon>
        <taxon>Micromonosporales</taxon>
        <taxon>Micromonosporaceae</taxon>
        <taxon>Asanoa</taxon>
    </lineage>
</organism>
<dbReference type="InterPro" id="IPR037119">
    <property type="entry name" value="Haem_oxidase_HugZ-like_sf"/>
</dbReference>
<dbReference type="PANTHER" id="PTHR13343:SF24">
    <property type="entry name" value="OS07G0573800 PROTEIN"/>
    <property type="match status" value="1"/>
</dbReference>
<dbReference type="OrthoDB" id="5187098at2"/>
<evidence type="ECO:0000259" key="1">
    <source>
        <dbReference type="Pfam" id="PF10615"/>
    </source>
</evidence>
<dbReference type="Gene3D" id="3.20.180.10">
    <property type="entry name" value="PNP-oxidase-like"/>
    <property type="match status" value="1"/>
</dbReference>
<dbReference type="GO" id="GO:0005737">
    <property type="term" value="C:cytoplasm"/>
    <property type="evidence" value="ECO:0007669"/>
    <property type="project" value="UniProtKB-ARBA"/>
</dbReference>
<protein>
    <recommendedName>
        <fullName evidence="1">DUF2470 domain-containing protein</fullName>
    </recommendedName>
</protein>
<dbReference type="PANTHER" id="PTHR13343">
    <property type="entry name" value="CREG1 PROTEIN"/>
    <property type="match status" value="1"/>
</dbReference>
<proteinExistence type="predicted"/>
<keyword evidence="3" id="KW-1185">Reference proteome</keyword>
<gene>
    <name evidence="2" type="ORF">SAMN05421684_0814</name>
</gene>
<dbReference type="RefSeq" id="WP_090787301.1">
    <property type="nucleotide sequence ID" value="NZ_BOND01000015.1"/>
</dbReference>
<evidence type="ECO:0000313" key="3">
    <source>
        <dbReference type="Proteomes" id="UP000199632"/>
    </source>
</evidence>
<dbReference type="AlphaFoldDB" id="A0A1H3LKN6"/>
<reference evidence="3" key="1">
    <citation type="submission" date="2016-10" db="EMBL/GenBank/DDBJ databases">
        <authorList>
            <person name="Varghese N."/>
            <person name="Submissions S."/>
        </authorList>
    </citation>
    <scope>NUCLEOTIDE SEQUENCE [LARGE SCALE GENOMIC DNA]</scope>
    <source>
        <strain evidence="3">DSM 44718</strain>
    </source>
</reference>
<accession>A0A1H3LKN6</accession>
<dbReference type="InterPro" id="IPR012349">
    <property type="entry name" value="Split_barrel_FMN-bd"/>
</dbReference>
<dbReference type="Proteomes" id="UP000199632">
    <property type="component" value="Unassembled WGS sequence"/>
</dbReference>
<dbReference type="InterPro" id="IPR019595">
    <property type="entry name" value="DUF2470"/>
</dbReference>
<feature type="domain" description="DUF2470" evidence="1">
    <location>
        <begin position="156"/>
        <end position="227"/>
    </location>
</feature>
<name>A0A1H3LKN6_9ACTN</name>
<dbReference type="Gene3D" id="2.30.110.10">
    <property type="entry name" value="Electron Transport, Fmn-binding Protein, Chain A"/>
    <property type="match status" value="1"/>
</dbReference>